<dbReference type="PANTHER" id="PTHR43520">
    <property type="entry name" value="ATP7, ISOFORM B"/>
    <property type="match status" value="1"/>
</dbReference>
<comment type="function">
    <text evidence="22">Involved in copper export.</text>
</comment>
<dbReference type="InterPro" id="IPR059000">
    <property type="entry name" value="ATPase_P-type_domA"/>
</dbReference>
<dbReference type="InterPro" id="IPR023299">
    <property type="entry name" value="ATPase_P-typ_cyto_dom_N"/>
</dbReference>
<reference evidence="25 26" key="1">
    <citation type="journal article" date="2014" name="Genome Announc.">
        <title>Draft Genome Sequence of the Boron-Tolerant and Moderately Halotolerant Bacterium Gracilibacillus boraciitolerans JCM 21714T.</title>
        <authorList>
            <person name="Ahmed I."/>
            <person name="Oshima K."/>
            <person name="Suda W."/>
            <person name="Kitamura K."/>
            <person name="Iida T."/>
            <person name="Ohmori Y."/>
            <person name="Fujiwara T."/>
            <person name="Hattori M."/>
            <person name="Ohkuma M."/>
        </authorList>
    </citation>
    <scope>NUCLEOTIDE SEQUENCE [LARGE SCALE GENOMIC DNA]</scope>
    <source>
        <strain evidence="25 26">JCM 21714</strain>
    </source>
</reference>
<evidence type="ECO:0000313" key="26">
    <source>
        <dbReference type="Proteomes" id="UP000019102"/>
    </source>
</evidence>
<keyword evidence="9 23" id="KW-0479">Metal-binding</keyword>
<dbReference type="InterPro" id="IPR044492">
    <property type="entry name" value="P_typ_ATPase_HD_dom"/>
</dbReference>
<keyword evidence="10" id="KW-0677">Repeat</keyword>
<dbReference type="CDD" id="cd02094">
    <property type="entry name" value="P-type_ATPase_Cu-like"/>
    <property type="match status" value="1"/>
</dbReference>
<keyword evidence="6 23" id="KW-1003">Cell membrane</keyword>
<evidence type="ECO:0000256" key="17">
    <source>
        <dbReference type="ARBA" id="ARBA00023008"/>
    </source>
</evidence>
<comment type="subcellular location">
    <subcellularLocation>
        <location evidence="1">Cell membrane</location>
        <topology evidence="1">Multi-pass membrane protein</topology>
    </subcellularLocation>
</comment>
<dbReference type="Pfam" id="PF00403">
    <property type="entry name" value="HMA"/>
    <property type="match status" value="1"/>
</dbReference>
<keyword evidence="16 23" id="KW-1133">Transmembrane helix</keyword>
<dbReference type="SFLD" id="SFLDG00002">
    <property type="entry name" value="C1.7:_P-type_atpase_like"/>
    <property type="match status" value="1"/>
</dbReference>
<dbReference type="PANTHER" id="PTHR43520:SF8">
    <property type="entry name" value="P-TYPE CU(+) TRANSPORTER"/>
    <property type="match status" value="1"/>
</dbReference>
<keyword evidence="13 23" id="KW-0067">ATP-binding</keyword>
<evidence type="ECO:0000256" key="6">
    <source>
        <dbReference type="ARBA" id="ARBA00022475"/>
    </source>
</evidence>
<dbReference type="GO" id="GO:0005886">
    <property type="term" value="C:plasma membrane"/>
    <property type="evidence" value="ECO:0007669"/>
    <property type="project" value="UniProtKB-SubCell"/>
</dbReference>
<dbReference type="GO" id="GO:0140581">
    <property type="term" value="F:P-type monovalent copper transporter activity"/>
    <property type="evidence" value="ECO:0007669"/>
    <property type="project" value="UniProtKB-EC"/>
</dbReference>
<feature type="domain" description="HMA" evidence="24">
    <location>
        <begin position="19"/>
        <end position="85"/>
    </location>
</feature>
<dbReference type="EMBL" id="BAVS01000031">
    <property type="protein sequence ID" value="GAE94810.1"/>
    <property type="molecule type" value="Genomic_DNA"/>
</dbReference>
<evidence type="ECO:0000256" key="2">
    <source>
        <dbReference type="ARBA" id="ARBA00006024"/>
    </source>
</evidence>
<evidence type="ECO:0000256" key="16">
    <source>
        <dbReference type="ARBA" id="ARBA00022989"/>
    </source>
</evidence>
<feature type="transmembrane region" description="Helical" evidence="23">
    <location>
        <begin position="386"/>
        <end position="407"/>
    </location>
</feature>
<evidence type="ECO:0000256" key="5">
    <source>
        <dbReference type="ARBA" id="ARBA00022448"/>
    </source>
</evidence>
<keyword evidence="7" id="KW-0597">Phosphoprotein</keyword>
<dbReference type="InterPro" id="IPR017969">
    <property type="entry name" value="Heavy-metal-associated_CS"/>
</dbReference>
<dbReference type="Pfam" id="PF00702">
    <property type="entry name" value="Hydrolase"/>
    <property type="match status" value="1"/>
</dbReference>
<evidence type="ECO:0000256" key="12">
    <source>
        <dbReference type="ARBA" id="ARBA00022796"/>
    </source>
</evidence>
<feature type="transmembrane region" description="Helical" evidence="23">
    <location>
        <begin position="174"/>
        <end position="192"/>
    </location>
</feature>
<dbReference type="Pfam" id="PF00122">
    <property type="entry name" value="E1-E2_ATPase"/>
    <property type="match status" value="1"/>
</dbReference>
<dbReference type="SUPFAM" id="SSF81653">
    <property type="entry name" value="Calcium ATPase, transduction domain A"/>
    <property type="match status" value="1"/>
</dbReference>
<dbReference type="Gene3D" id="3.30.70.100">
    <property type="match status" value="1"/>
</dbReference>
<sequence length="742" mass="79546">MEDITNKIKKVGYGGVLMEKTELDVFGMTCAACSTRIEKVLNKQEGVKSASVNLTTESASIEYNPGLVDTKAIIEKVKKLGYDAKLKAESAEKKTHKEKEIKNMQTKLIISTLLAAPLLVTMLVHLFNMTIPDIFMNPWFQFALATPVQFLIGWQFYVGGAYKNLRNGGANMDVLVALGTSAAYFYSLYEAFKTIGNPDYMPHLYFETSAILITLILFGKYLEARAKSQTTNALSSLLNLQAKEARVIRNGEEMMIPVEEVAVGDRLVVKPGEKIPVDGIVVKGRTSVDESMITGESIPIEKEVEATVIGSTINKNGSIEMEATKVGKDTALASIVKIVEDAQGSKAPIQRLADVISGYFVPIVVVIAILTFAVWILFVQPGQVESALVASIAVLVIACPCALGLATPTSIMVGTGKAAESGILFKGGEHLERTHALNAIVLDKTGTITKGKPEVTNFTGDEEALQLLASAEKGSEHPLAEAIVAYATENNMELVDVDHFIAIPGHGIEVTISSKQILVGNRKLMQDHQIDVGGAEQELVNYEIEGKTAMLIAIDGKYRGIVSVADTIKETAPQAIRELKEEGLEVIMLTGDNERTAQAIAKQVGIDKVIAQVLPEEKADKVKEIQDNGKKVAMVGDGVNDAPALAIADIGIAIGTGTEVAIEAADVTILGGELLLIPKAIKISHATIKNIRQNLFWAFGYNTAGIPIAAIGLLAPWVAGAAMALSSVSVVTNSLRLKRVKL</sequence>
<keyword evidence="5" id="KW-0813">Transport</keyword>
<dbReference type="SFLD" id="SFLDF00027">
    <property type="entry name" value="p-type_atpase"/>
    <property type="match status" value="1"/>
</dbReference>
<dbReference type="PROSITE" id="PS50846">
    <property type="entry name" value="HMA_2"/>
    <property type="match status" value="1"/>
</dbReference>
<evidence type="ECO:0000256" key="19">
    <source>
        <dbReference type="ARBA" id="ARBA00023136"/>
    </source>
</evidence>
<evidence type="ECO:0000256" key="8">
    <source>
        <dbReference type="ARBA" id="ARBA00022692"/>
    </source>
</evidence>
<dbReference type="InterPro" id="IPR036412">
    <property type="entry name" value="HAD-like_sf"/>
</dbReference>
<dbReference type="PROSITE" id="PS00154">
    <property type="entry name" value="ATPASE_E1_E2"/>
    <property type="match status" value="1"/>
</dbReference>
<evidence type="ECO:0000256" key="14">
    <source>
        <dbReference type="ARBA" id="ARBA00022842"/>
    </source>
</evidence>
<evidence type="ECO:0000256" key="10">
    <source>
        <dbReference type="ARBA" id="ARBA00022737"/>
    </source>
</evidence>
<comment type="similarity">
    <text evidence="2 23">Belongs to the cation transport ATPase (P-type) (TC 3.A.3) family. Type IB subfamily.</text>
</comment>
<dbReference type="AlphaFoldDB" id="W4VN11"/>
<dbReference type="NCBIfam" id="TIGR01494">
    <property type="entry name" value="ATPase_P-type"/>
    <property type="match status" value="1"/>
</dbReference>
<dbReference type="eggNOG" id="COG2217">
    <property type="taxonomic scope" value="Bacteria"/>
</dbReference>
<dbReference type="SUPFAM" id="SSF55008">
    <property type="entry name" value="HMA, heavy metal-associated domain"/>
    <property type="match status" value="1"/>
</dbReference>
<dbReference type="InterPro" id="IPR018303">
    <property type="entry name" value="ATPase_P-typ_P_site"/>
</dbReference>
<dbReference type="FunFam" id="3.30.70.100:FF:000005">
    <property type="entry name" value="Copper-exporting P-type ATPase A"/>
    <property type="match status" value="1"/>
</dbReference>
<dbReference type="EC" id="7.2.2.8" evidence="3"/>
<protein>
    <recommendedName>
        <fullName evidence="4">Copper-exporting P-type ATPase</fullName>
        <ecNumber evidence="3">7.2.2.8</ecNumber>
    </recommendedName>
    <alternativeName>
        <fullName evidence="20">Copper-exporting P-type ATPase A</fullName>
    </alternativeName>
</protein>
<evidence type="ECO:0000256" key="3">
    <source>
        <dbReference type="ARBA" id="ARBA00012517"/>
    </source>
</evidence>
<dbReference type="FunFam" id="3.40.50.1000:FF:000144">
    <property type="entry name" value="copper-transporting ATPase 1 isoform X2"/>
    <property type="match status" value="1"/>
</dbReference>
<dbReference type="STRING" id="1298598.JCM21714_4000"/>
<evidence type="ECO:0000256" key="23">
    <source>
        <dbReference type="RuleBase" id="RU362081"/>
    </source>
</evidence>
<organism evidence="25 26">
    <name type="scientific">Gracilibacillus boraciitolerans JCM 21714</name>
    <dbReference type="NCBI Taxonomy" id="1298598"/>
    <lineage>
        <taxon>Bacteria</taxon>
        <taxon>Bacillati</taxon>
        <taxon>Bacillota</taxon>
        <taxon>Bacilli</taxon>
        <taxon>Bacillales</taxon>
        <taxon>Bacillaceae</taxon>
        <taxon>Gracilibacillus</taxon>
    </lineage>
</organism>
<keyword evidence="12" id="KW-0187">Copper transport</keyword>
<keyword evidence="18" id="KW-0406">Ion transport</keyword>
<evidence type="ECO:0000256" key="9">
    <source>
        <dbReference type="ARBA" id="ARBA00022723"/>
    </source>
</evidence>
<feature type="transmembrane region" description="Helical" evidence="23">
    <location>
        <begin position="108"/>
        <end position="127"/>
    </location>
</feature>
<evidence type="ECO:0000256" key="4">
    <source>
        <dbReference type="ARBA" id="ARBA00015102"/>
    </source>
</evidence>
<keyword evidence="19 23" id="KW-0472">Membrane</keyword>
<dbReference type="InterPro" id="IPR001757">
    <property type="entry name" value="P_typ_ATPase"/>
</dbReference>
<keyword evidence="8 23" id="KW-0812">Transmembrane</keyword>
<feature type="transmembrane region" description="Helical" evidence="23">
    <location>
        <begin position="359"/>
        <end position="380"/>
    </location>
</feature>
<evidence type="ECO:0000256" key="21">
    <source>
        <dbReference type="ARBA" id="ARBA00049289"/>
    </source>
</evidence>
<dbReference type="Proteomes" id="UP000019102">
    <property type="component" value="Unassembled WGS sequence"/>
</dbReference>
<dbReference type="GO" id="GO:0043682">
    <property type="term" value="F:P-type divalent copper transporter activity"/>
    <property type="evidence" value="ECO:0007669"/>
    <property type="project" value="TreeGrafter"/>
</dbReference>
<evidence type="ECO:0000259" key="24">
    <source>
        <dbReference type="PROSITE" id="PS50846"/>
    </source>
</evidence>
<feature type="transmembrane region" description="Helical" evidence="23">
    <location>
        <begin position="204"/>
        <end position="222"/>
    </location>
</feature>
<dbReference type="InterPro" id="IPR036163">
    <property type="entry name" value="HMA_dom_sf"/>
</dbReference>
<evidence type="ECO:0000256" key="1">
    <source>
        <dbReference type="ARBA" id="ARBA00004651"/>
    </source>
</evidence>
<evidence type="ECO:0000256" key="15">
    <source>
        <dbReference type="ARBA" id="ARBA00022967"/>
    </source>
</evidence>
<dbReference type="PRINTS" id="PR00943">
    <property type="entry name" value="CUATPASE"/>
</dbReference>
<evidence type="ECO:0000256" key="11">
    <source>
        <dbReference type="ARBA" id="ARBA00022741"/>
    </source>
</evidence>
<dbReference type="NCBIfam" id="TIGR01511">
    <property type="entry name" value="ATPase-IB1_Cu"/>
    <property type="match status" value="1"/>
</dbReference>
<dbReference type="Gene3D" id="3.40.50.1000">
    <property type="entry name" value="HAD superfamily/HAD-like"/>
    <property type="match status" value="1"/>
</dbReference>
<dbReference type="InterPro" id="IPR006121">
    <property type="entry name" value="HMA_dom"/>
</dbReference>
<evidence type="ECO:0000313" key="25">
    <source>
        <dbReference type="EMBL" id="GAE94810.1"/>
    </source>
</evidence>
<keyword evidence="17" id="KW-0186">Copper</keyword>
<dbReference type="FunFam" id="2.70.150.10:FF:000002">
    <property type="entry name" value="Copper-transporting ATPase 1, putative"/>
    <property type="match status" value="1"/>
</dbReference>
<dbReference type="InterPro" id="IPR023298">
    <property type="entry name" value="ATPase_P-typ_TM_dom_sf"/>
</dbReference>
<name>W4VN11_9BACI</name>
<dbReference type="Gene3D" id="2.70.150.10">
    <property type="entry name" value="Calcium-transporting ATPase, cytoplasmic transduction domain A"/>
    <property type="match status" value="1"/>
</dbReference>
<dbReference type="PROSITE" id="PS01047">
    <property type="entry name" value="HMA_1"/>
    <property type="match status" value="1"/>
</dbReference>
<feature type="transmembrane region" description="Helical" evidence="23">
    <location>
        <begin position="694"/>
        <end position="711"/>
    </location>
</feature>
<dbReference type="GO" id="GO:0005507">
    <property type="term" value="F:copper ion binding"/>
    <property type="evidence" value="ECO:0007669"/>
    <property type="project" value="TreeGrafter"/>
</dbReference>
<keyword evidence="14" id="KW-0460">Magnesium</keyword>
<dbReference type="SUPFAM" id="SSF81665">
    <property type="entry name" value="Calcium ATPase, transmembrane domain M"/>
    <property type="match status" value="1"/>
</dbReference>
<dbReference type="InterPro" id="IPR023214">
    <property type="entry name" value="HAD_sf"/>
</dbReference>
<dbReference type="PRINTS" id="PR00942">
    <property type="entry name" value="CUATPASEI"/>
</dbReference>
<dbReference type="SFLD" id="SFLDS00003">
    <property type="entry name" value="Haloacid_Dehalogenase"/>
    <property type="match status" value="1"/>
</dbReference>
<evidence type="ECO:0000256" key="13">
    <source>
        <dbReference type="ARBA" id="ARBA00022840"/>
    </source>
</evidence>
<dbReference type="InterPro" id="IPR027256">
    <property type="entry name" value="P-typ_ATPase_IB"/>
</dbReference>
<gene>
    <name evidence="25" type="ORF">JCM21714_4000</name>
</gene>
<evidence type="ECO:0000256" key="18">
    <source>
        <dbReference type="ARBA" id="ARBA00023065"/>
    </source>
</evidence>
<dbReference type="InterPro" id="IPR008250">
    <property type="entry name" value="ATPase_P-typ_transduc_dom_A_sf"/>
</dbReference>
<dbReference type="NCBIfam" id="TIGR01525">
    <property type="entry name" value="ATPase-IB_hvy"/>
    <property type="match status" value="1"/>
</dbReference>
<accession>W4VN11</accession>
<dbReference type="GO" id="GO:0055070">
    <property type="term" value="P:copper ion homeostasis"/>
    <property type="evidence" value="ECO:0007669"/>
    <property type="project" value="TreeGrafter"/>
</dbReference>
<keyword evidence="15" id="KW-1278">Translocase</keyword>
<keyword evidence="26" id="KW-1185">Reference proteome</keyword>
<dbReference type="GO" id="GO:0005524">
    <property type="term" value="F:ATP binding"/>
    <property type="evidence" value="ECO:0007669"/>
    <property type="project" value="UniProtKB-UniRule"/>
</dbReference>
<comment type="caution">
    <text evidence="25">The sequence shown here is derived from an EMBL/GenBank/DDBJ whole genome shotgun (WGS) entry which is preliminary data.</text>
</comment>
<evidence type="ECO:0000256" key="20">
    <source>
        <dbReference type="ARBA" id="ARBA00029719"/>
    </source>
</evidence>
<evidence type="ECO:0000256" key="22">
    <source>
        <dbReference type="ARBA" id="ARBA00055366"/>
    </source>
</evidence>
<feature type="transmembrane region" description="Helical" evidence="23">
    <location>
        <begin position="139"/>
        <end position="162"/>
    </location>
</feature>
<dbReference type="GO" id="GO:0016887">
    <property type="term" value="F:ATP hydrolysis activity"/>
    <property type="evidence" value="ECO:0007669"/>
    <property type="project" value="InterPro"/>
</dbReference>
<comment type="catalytic activity">
    <reaction evidence="21">
        <text>Cu(+)(in) + ATP + H2O = Cu(+)(out) + ADP + phosphate + H(+)</text>
        <dbReference type="Rhea" id="RHEA:25792"/>
        <dbReference type="ChEBI" id="CHEBI:15377"/>
        <dbReference type="ChEBI" id="CHEBI:15378"/>
        <dbReference type="ChEBI" id="CHEBI:30616"/>
        <dbReference type="ChEBI" id="CHEBI:43474"/>
        <dbReference type="ChEBI" id="CHEBI:49552"/>
        <dbReference type="ChEBI" id="CHEBI:456216"/>
        <dbReference type="EC" id="7.2.2.8"/>
    </reaction>
</comment>
<dbReference type="SUPFAM" id="SSF56784">
    <property type="entry name" value="HAD-like"/>
    <property type="match status" value="1"/>
</dbReference>
<keyword evidence="11 23" id="KW-0547">Nucleotide-binding</keyword>
<dbReference type="Gene3D" id="3.40.1110.10">
    <property type="entry name" value="Calcium-transporting ATPase, cytoplasmic domain N"/>
    <property type="match status" value="1"/>
</dbReference>
<proteinExistence type="inferred from homology"/>
<dbReference type="PRINTS" id="PR00119">
    <property type="entry name" value="CATATPASE"/>
</dbReference>
<dbReference type="CDD" id="cd00371">
    <property type="entry name" value="HMA"/>
    <property type="match status" value="1"/>
</dbReference>
<evidence type="ECO:0000256" key="7">
    <source>
        <dbReference type="ARBA" id="ARBA00022553"/>
    </source>
</evidence>